<sequence>MPLKSTKRWVPVNRPEAASHGGGGGDPAAALPDAPLQHRLVQPKGTAPPKSTIRWVPVNHAVGASASRGREGGDPDADRLSALPGMPLHHRLVPLKNTTPPKDTMRWVPVNRAGGSSASRGHVGGDPDADRLSALPDALLHHIMSFLKAWEVVRTCVLSRRWRHLWVSAPCIDLRVRGDDYGMTPEDFPDFVRHLFRRREASAKLDTLHLRSSDDDGAHDEDDARLWIRTAIKQGARVIHLVGHRKDYLLRGSSLAVLEHASFVSCHLKILKLSYGLVDNNILRQLSSHCPSLEELNFKDCLITGHEISSASLKILTMFKCKINVNLSIAAPNLVLLRCISPITQAPSFENMGSLVTGTIVLDDCAFGDDFEDFSKDELGETTDEDDDCHDSNWKNKTRYGFGAPLEEYGLYKDDYGYGSDIESDDNTFEYSEIAIDCDEYGINSDGRNSATDGKHQISGENSGRNDNKIKGGYNVLQSLSNATSLELLADAGEVILTRELKRCPSFSNLKILSLGEWSMDAGFDALVFLLQHSSNLERLFLELKLNFNSRKPLVSGVKPKKKSFACQHLQMVKIKCSKDDARVHKLAHLFRTNGISVDKIFVRRSGSAYLRGKKIMKDFARHELEFWGM</sequence>
<feature type="domain" description="F-box" evidence="2">
    <location>
        <begin position="129"/>
        <end position="165"/>
    </location>
</feature>
<dbReference type="InterPro" id="IPR036047">
    <property type="entry name" value="F-box-like_dom_sf"/>
</dbReference>
<reference evidence="3" key="1">
    <citation type="submission" date="2024-10" db="EMBL/GenBank/DDBJ databases">
        <authorList>
            <person name="Ryan C."/>
        </authorList>
    </citation>
    <scope>NUCLEOTIDE SEQUENCE [LARGE SCALE GENOMIC DNA]</scope>
</reference>
<evidence type="ECO:0000259" key="2">
    <source>
        <dbReference type="PROSITE" id="PS50181"/>
    </source>
</evidence>
<evidence type="ECO:0000313" key="3">
    <source>
        <dbReference type="EMBL" id="CAL4997317.1"/>
    </source>
</evidence>
<dbReference type="AlphaFoldDB" id="A0ABC9BBE6"/>
<proteinExistence type="predicted"/>
<dbReference type="SMART" id="SM00256">
    <property type="entry name" value="FBOX"/>
    <property type="match status" value="1"/>
</dbReference>
<dbReference type="PROSITE" id="PS50181">
    <property type="entry name" value="FBOX"/>
    <property type="match status" value="1"/>
</dbReference>
<evidence type="ECO:0000256" key="1">
    <source>
        <dbReference type="SAM" id="MobiDB-lite"/>
    </source>
</evidence>
<dbReference type="SUPFAM" id="SSF52058">
    <property type="entry name" value="L domain-like"/>
    <property type="match status" value="1"/>
</dbReference>
<dbReference type="InterPro" id="IPR032675">
    <property type="entry name" value="LRR_dom_sf"/>
</dbReference>
<dbReference type="Gene3D" id="3.80.10.10">
    <property type="entry name" value="Ribonuclease Inhibitor"/>
    <property type="match status" value="1"/>
</dbReference>
<dbReference type="PANTHER" id="PTHR34223:SF81">
    <property type="entry name" value="OS08G0281600 PROTEIN"/>
    <property type="match status" value="1"/>
</dbReference>
<evidence type="ECO:0000313" key="4">
    <source>
        <dbReference type="Proteomes" id="UP001497457"/>
    </source>
</evidence>
<dbReference type="InterPro" id="IPR053781">
    <property type="entry name" value="F-box_AtFBL13-like"/>
</dbReference>
<accession>A0ABC9BBE6</accession>
<dbReference type="SUPFAM" id="SSF81383">
    <property type="entry name" value="F-box domain"/>
    <property type="match status" value="1"/>
</dbReference>
<dbReference type="Gene3D" id="1.20.1280.50">
    <property type="match status" value="1"/>
</dbReference>
<name>A0ABC9BBE6_9POAL</name>
<feature type="region of interest" description="Disordered" evidence="1">
    <location>
        <begin position="1"/>
        <end position="85"/>
    </location>
</feature>
<protein>
    <recommendedName>
        <fullName evidence="2">F-box domain-containing protein</fullName>
    </recommendedName>
</protein>
<organism evidence="3 4">
    <name type="scientific">Urochloa decumbens</name>
    <dbReference type="NCBI Taxonomy" id="240449"/>
    <lineage>
        <taxon>Eukaryota</taxon>
        <taxon>Viridiplantae</taxon>
        <taxon>Streptophyta</taxon>
        <taxon>Embryophyta</taxon>
        <taxon>Tracheophyta</taxon>
        <taxon>Spermatophyta</taxon>
        <taxon>Magnoliopsida</taxon>
        <taxon>Liliopsida</taxon>
        <taxon>Poales</taxon>
        <taxon>Poaceae</taxon>
        <taxon>PACMAD clade</taxon>
        <taxon>Panicoideae</taxon>
        <taxon>Panicodae</taxon>
        <taxon>Paniceae</taxon>
        <taxon>Melinidinae</taxon>
        <taxon>Urochloa</taxon>
    </lineage>
</organism>
<dbReference type="InterPro" id="IPR053197">
    <property type="entry name" value="F-box_SCFL_complex_component"/>
</dbReference>
<feature type="compositionally biased region" description="Basic and acidic residues" evidence="1">
    <location>
        <begin position="68"/>
        <end position="79"/>
    </location>
</feature>
<dbReference type="CDD" id="cd22160">
    <property type="entry name" value="F-box_AtFBL13-like"/>
    <property type="match status" value="1"/>
</dbReference>
<dbReference type="Proteomes" id="UP001497457">
    <property type="component" value="Chromosome 25rd"/>
</dbReference>
<dbReference type="Pfam" id="PF00646">
    <property type="entry name" value="F-box"/>
    <property type="match status" value="1"/>
</dbReference>
<dbReference type="PANTHER" id="PTHR34223">
    <property type="entry name" value="OS11G0201299 PROTEIN"/>
    <property type="match status" value="1"/>
</dbReference>
<dbReference type="EMBL" id="OZ075135">
    <property type="protein sequence ID" value="CAL4997317.1"/>
    <property type="molecule type" value="Genomic_DNA"/>
</dbReference>
<keyword evidence="4" id="KW-1185">Reference proteome</keyword>
<dbReference type="InterPro" id="IPR001810">
    <property type="entry name" value="F-box_dom"/>
</dbReference>
<gene>
    <name evidence="3" type="ORF">URODEC1_LOCUS63335</name>
</gene>